<gene>
    <name evidence="3" type="ORF">P879_10481</name>
</gene>
<feature type="region of interest" description="Disordered" evidence="1">
    <location>
        <begin position="325"/>
        <end position="372"/>
    </location>
</feature>
<evidence type="ECO:0000256" key="1">
    <source>
        <dbReference type="SAM" id="MobiDB-lite"/>
    </source>
</evidence>
<keyword evidence="2" id="KW-1133">Transmembrane helix</keyword>
<evidence type="ECO:0000313" key="4">
    <source>
        <dbReference type="Proteomes" id="UP000699462"/>
    </source>
</evidence>
<keyword evidence="2" id="KW-0812">Transmembrane</keyword>
<feature type="compositionally biased region" description="Basic residues" evidence="1">
    <location>
        <begin position="411"/>
        <end position="420"/>
    </location>
</feature>
<organism evidence="3 4">
    <name type="scientific">Paragonimus westermani</name>
    <dbReference type="NCBI Taxonomy" id="34504"/>
    <lineage>
        <taxon>Eukaryota</taxon>
        <taxon>Metazoa</taxon>
        <taxon>Spiralia</taxon>
        <taxon>Lophotrochozoa</taxon>
        <taxon>Platyhelminthes</taxon>
        <taxon>Trematoda</taxon>
        <taxon>Digenea</taxon>
        <taxon>Plagiorchiida</taxon>
        <taxon>Troglotremata</taxon>
        <taxon>Troglotrematidae</taxon>
        <taxon>Paragonimus</taxon>
    </lineage>
</organism>
<dbReference type="Proteomes" id="UP000699462">
    <property type="component" value="Unassembled WGS sequence"/>
</dbReference>
<sequence length="460" mass="48943">LTSFRLPSFPVAVFVSLKSILVVELLGLERLTNSFGYMLLFQGVAAAIGPPVAGTALIAVYNSAGALGCLRDFQLNRFAPHDIMTAHRAPVHHASAMGFYFSGASLFLALLFACPLRWLSRRELPSLSPESMPHPYYGNPAFEFGPGHTALDANLPSLSADGEFHPGSPEFAIGVTHIPDAFAAPVGDHTYDPVGISFTASRSVDQTTNASLQAGQVPTIIPMAPLLPSSNSAVIPGLVDILPVASSAMAVGVDTNDTALPTLQSTSNTEDLSVYESLPTGIRGVGALVIPASGVPVPVMPNSCTVTSGALSTQAQMVEVVSVQEEPGLEPVAEEEEEEEEEEEDEEEEYGDNGGASEPASPPLPPVTIAHVFDTDDNVRRFDVVTVSDPRDEMRPALTSVTLSEESVPNQKRRKRKKLPRTGEQLFPCDCSVSETTVPVLEVHEQSVVLTKTRMGESNT</sequence>
<feature type="transmembrane region" description="Helical" evidence="2">
    <location>
        <begin position="6"/>
        <end position="27"/>
    </location>
</feature>
<dbReference type="OrthoDB" id="6245548at2759"/>
<dbReference type="EMBL" id="JTDF01021329">
    <property type="protein sequence ID" value="KAF8561977.1"/>
    <property type="molecule type" value="Genomic_DNA"/>
</dbReference>
<name>A0A8T0D5U9_9TREM</name>
<keyword evidence="4" id="KW-1185">Reference proteome</keyword>
<feature type="transmembrane region" description="Helical" evidence="2">
    <location>
        <begin position="99"/>
        <end position="119"/>
    </location>
</feature>
<feature type="compositionally biased region" description="Polar residues" evidence="1">
    <location>
        <begin position="399"/>
        <end position="410"/>
    </location>
</feature>
<protein>
    <submittedName>
        <fullName evidence="3">Uncharacterized protein</fullName>
    </submittedName>
</protein>
<feature type="compositionally biased region" description="Acidic residues" evidence="1">
    <location>
        <begin position="332"/>
        <end position="351"/>
    </location>
</feature>
<feature type="non-terminal residue" evidence="3">
    <location>
        <position position="1"/>
    </location>
</feature>
<evidence type="ECO:0000256" key="2">
    <source>
        <dbReference type="SAM" id="Phobius"/>
    </source>
</evidence>
<reference evidence="3 4" key="1">
    <citation type="submission" date="2019-07" db="EMBL/GenBank/DDBJ databases">
        <title>Annotation for the trematode Paragonimus westermani.</title>
        <authorList>
            <person name="Choi Y.-J."/>
        </authorList>
    </citation>
    <scope>NUCLEOTIDE SEQUENCE [LARGE SCALE GENOMIC DNA]</scope>
    <source>
        <strain evidence="3">180907_Pwestermani</strain>
    </source>
</reference>
<feature type="region of interest" description="Disordered" evidence="1">
    <location>
        <begin position="393"/>
        <end position="427"/>
    </location>
</feature>
<dbReference type="AlphaFoldDB" id="A0A8T0D5U9"/>
<feature type="transmembrane region" description="Helical" evidence="2">
    <location>
        <begin position="39"/>
        <end position="61"/>
    </location>
</feature>
<accession>A0A8T0D5U9</accession>
<proteinExistence type="predicted"/>
<evidence type="ECO:0000313" key="3">
    <source>
        <dbReference type="EMBL" id="KAF8561977.1"/>
    </source>
</evidence>
<keyword evidence="2" id="KW-0472">Membrane</keyword>
<comment type="caution">
    <text evidence="3">The sequence shown here is derived from an EMBL/GenBank/DDBJ whole genome shotgun (WGS) entry which is preliminary data.</text>
</comment>